<keyword evidence="1" id="KW-1133">Transmembrane helix</keyword>
<evidence type="ECO:0000256" key="1">
    <source>
        <dbReference type="SAM" id="Phobius"/>
    </source>
</evidence>
<keyword evidence="1" id="KW-0472">Membrane</keyword>
<comment type="caution">
    <text evidence="3">The sequence shown here is derived from an EMBL/GenBank/DDBJ whole genome shotgun (WGS) entry which is preliminary data.</text>
</comment>
<gene>
    <name evidence="3" type="ORF">VL15_15455</name>
</gene>
<dbReference type="GO" id="GO:0006313">
    <property type="term" value="P:DNA transposition"/>
    <property type="evidence" value="ECO:0007669"/>
    <property type="project" value="InterPro"/>
</dbReference>
<accession>A0A0J5X1C7</accession>
<dbReference type="PATRIC" id="fig|292.27.peg.3039"/>
<dbReference type="AlphaFoldDB" id="A0A0J5X1C7"/>
<feature type="transmembrane region" description="Helical" evidence="1">
    <location>
        <begin position="86"/>
        <end position="111"/>
    </location>
</feature>
<organism evidence="3 4">
    <name type="scientific">Burkholderia cepacia</name>
    <name type="common">Pseudomonas cepacia</name>
    <dbReference type="NCBI Taxonomy" id="292"/>
    <lineage>
        <taxon>Bacteria</taxon>
        <taxon>Pseudomonadati</taxon>
        <taxon>Pseudomonadota</taxon>
        <taxon>Betaproteobacteria</taxon>
        <taxon>Burkholderiales</taxon>
        <taxon>Burkholderiaceae</taxon>
        <taxon>Burkholderia</taxon>
        <taxon>Burkholderia cepacia complex</taxon>
    </lineage>
</organism>
<dbReference type="InterPro" id="IPR002513">
    <property type="entry name" value="Tn3_Tnp_DDE_dom"/>
</dbReference>
<evidence type="ECO:0000313" key="4">
    <source>
        <dbReference type="Proteomes" id="UP000036338"/>
    </source>
</evidence>
<name>A0A0J5X1C7_BURCE</name>
<sequence>MTNHDDDQHATPHATGYPQRLCPCFKGLLQSAYPRQNGLAVGLRELGRIERRLFTLKWLQALALRRRVSAGLNKGEVRNSLARAVFFYRLLVVAAITLWSAVYLECSIVALRQQRKIDDSLISHVVPLGWNDINLTGDDVWHANKRVAKGRFRPLHHRKSAGPP</sequence>
<evidence type="ECO:0000313" key="3">
    <source>
        <dbReference type="EMBL" id="KML56822.1"/>
    </source>
</evidence>
<dbReference type="Pfam" id="PF01526">
    <property type="entry name" value="DDE_Tnp_Tn3"/>
    <property type="match status" value="1"/>
</dbReference>
<dbReference type="GO" id="GO:0004803">
    <property type="term" value="F:transposase activity"/>
    <property type="evidence" value="ECO:0007669"/>
    <property type="project" value="InterPro"/>
</dbReference>
<dbReference type="Proteomes" id="UP000036338">
    <property type="component" value="Unassembled WGS sequence"/>
</dbReference>
<proteinExistence type="predicted"/>
<feature type="domain" description="Tn3 transposase DDE" evidence="2">
    <location>
        <begin position="31"/>
        <end position="138"/>
    </location>
</feature>
<keyword evidence="1" id="KW-0812">Transmembrane</keyword>
<protein>
    <recommendedName>
        <fullName evidence="2">Tn3 transposase DDE domain-containing protein</fullName>
    </recommendedName>
</protein>
<evidence type="ECO:0000259" key="2">
    <source>
        <dbReference type="Pfam" id="PF01526"/>
    </source>
</evidence>
<dbReference type="EMBL" id="LDWR01000025">
    <property type="protein sequence ID" value="KML56822.1"/>
    <property type="molecule type" value="Genomic_DNA"/>
</dbReference>
<reference evidence="3 4" key="1">
    <citation type="submission" date="2015-05" db="EMBL/GenBank/DDBJ databases">
        <title>Draft genome of Burkholderia cepacia LK29.</title>
        <authorList>
            <person name="Chan X.Y."/>
        </authorList>
    </citation>
    <scope>NUCLEOTIDE SEQUENCE [LARGE SCALE GENOMIC DNA]</scope>
    <source>
        <strain evidence="3 4">LK29</strain>
    </source>
</reference>